<protein>
    <submittedName>
        <fullName evidence="2">Uncharacterized protein</fullName>
    </submittedName>
</protein>
<reference evidence="2 3" key="1">
    <citation type="submission" date="2024-04" db="EMBL/GenBank/DDBJ databases">
        <title>Genomic Markers of Mycobacteria.</title>
        <authorList>
            <person name="Soliman M.S."/>
            <person name="Elkholy A."/>
            <person name="Soliman N.S."/>
            <person name="Abbas A."/>
            <person name="Khayrat S."/>
            <person name="Shawky S."/>
        </authorList>
    </citation>
    <scope>NUCLEOTIDE SEQUENCE [LARGE SCALE GENOMIC DNA]</scope>
    <source>
        <strain evidence="2 3">Egy-CU-AM5</strain>
    </source>
</reference>
<evidence type="ECO:0000313" key="2">
    <source>
        <dbReference type="EMBL" id="MEX3741267.1"/>
    </source>
</evidence>
<evidence type="ECO:0000313" key="3">
    <source>
        <dbReference type="Proteomes" id="UP001558474"/>
    </source>
</evidence>
<organism evidence="2 3">
    <name type="scientific">Mycolicibacterium porcinum</name>
    <dbReference type="NCBI Taxonomy" id="39693"/>
    <lineage>
        <taxon>Bacteria</taxon>
        <taxon>Bacillati</taxon>
        <taxon>Actinomycetota</taxon>
        <taxon>Actinomycetes</taxon>
        <taxon>Mycobacteriales</taxon>
        <taxon>Mycobacteriaceae</taxon>
        <taxon>Mycolicibacterium</taxon>
    </lineage>
</organism>
<keyword evidence="1" id="KW-1133">Transmembrane helix</keyword>
<dbReference type="EMBL" id="JBDLOU010000062">
    <property type="protein sequence ID" value="MEX3741267.1"/>
    <property type="molecule type" value="Genomic_DNA"/>
</dbReference>
<dbReference type="RefSeq" id="WP_368573899.1">
    <property type="nucleotide sequence ID" value="NZ_JBDLOU010000062.1"/>
</dbReference>
<keyword evidence="3" id="KW-1185">Reference proteome</keyword>
<accession>A0ABV3VM74</accession>
<keyword evidence="1" id="KW-0812">Transmembrane</keyword>
<comment type="caution">
    <text evidence="2">The sequence shown here is derived from an EMBL/GenBank/DDBJ whole genome shotgun (WGS) entry which is preliminary data.</text>
</comment>
<dbReference type="Proteomes" id="UP001558474">
    <property type="component" value="Unassembled WGS sequence"/>
</dbReference>
<gene>
    <name evidence="2" type="ORF">ABFW12_23855</name>
</gene>
<feature type="transmembrane region" description="Helical" evidence="1">
    <location>
        <begin position="14"/>
        <end position="33"/>
    </location>
</feature>
<keyword evidence="1" id="KW-0472">Membrane</keyword>
<name>A0ABV3VM74_9MYCO</name>
<proteinExistence type="predicted"/>
<sequence>MNELISTVVESRTWAMAGLAVVILLALALCVALHGRASELDMRSQDQQFEYNNESEGSR</sequence>
<evidence type="ECO:0000256" key="1">
    <source>
        <dbReference type="SAM" id="Phobius"/>
    </source>
</evidence>